<feature type="domain" description="F5/8 type C" evidence="2">
    <location>
        <begin position="740"/>
        <end position="867"/>
    </location>
</feature>
<dbReference type="InterPro" id="IPR028974">
    <property type="entry name" value="TSP_type-3_rpt"/>
</dbReference>
<protein>
    <submittedName>
        <fullName evidence="3">F5/8 type C domain-containing protein</fullName>
    </submittedName>
</protein>
<name>A0A4R8IBS8_9FLAO</name>
<dbReference type="RefSeq" id="WP_133944983.1">
    <property type="nucleotide sequence ID" value="NZ_SOEO01000002.1"/>
</dbReference>
<dbReference type="InterPro" id="IPR000421">
    <property type="entry name" value="FA58C"/>
</dbReference>
<dbReference type="EMBL" id="SOEO01000002">
    <property type="protein sequence ID" value="TDX84831.1"/>
    <property type="molecule type" value="Genomic_DNA"/>
</dbReference>
<gene>
    <name evidence="3" type="ORF">B0I22_2469</name>
</gene>
<dbReference type="Gene3D" id="4.10.1080.10">
    <property type="entry name" value="TSP type-3 repeat"/>
    <property type="match status" value="1"/>
</dbReference>
<dbReference type="GO" id="GO:0005509">
    <property type="term" value="F:calcium ion binding"/>
    <property type="evidence" value="ECO:0007669"/>
    <property type="project" value="InterPro"/>
</dbReference>
<dbReference type="PROSITE" id="PS50022">
    <property type="entry name" value="FA58C_3"/>
    <property type="match status" value="1"/>
</dbReference>
<feature type="signal peptide" evidence="1">
    <location>
        <begin position="1"/>
        <end position="19"/>
    </location>
</feature>
<keyword evidence="1" id="KW-0732">Signal</keyword>
<reference evidence="3 4" key="1">
    <citation type="submission" date="2019-03" db="EMBL/GenBank/DDBJ databases">
        <title>Genomic Encyclopedia of Type Strains, Phase III (KMG-III): the genomes of soil and plant-associated and newly described type strains.</title>
        <authorList>
            <person name="Whitman W."/>
        </authorList>
    </citation>
    <scope>NUCLEOTIDE SEQUENCE [LARGE SCALE GENOMIC DNA]</scope>
    <source>
        <strain evidence="3 4">CGMCC 1.12802</strain>
    </source>
</reference>
<sequence>MKNKLLFIFTLLFFGSLFSQVPTFISSQKYSAVGTGASGVPTVSFNVPAGKNRLMVINVLVERHHNPLSSNHPTLPEGTAGFYRLNANIAGNIYEMPSHSTARGPGMTENQVNERVFTFTQFTGLINLETNSVPTGPTTITFPNLNLPGAASDEMSVIISVYENIKETRGVGNLFPRTIDNSETNLGTFTGTFNTSFIPVGRTLADIMFVTNTGITQASALTLTPGSNWTSTAAMKNIVPNTVGWPAGGNVFTTNNTPIGISSVTAYTNITSGQPSYSLTRANTGPIEAGIASMYALIPFAMPSVTGTVFRDIDGPSTIDGTATNAGGLYVNVINSTGNLVYSATVNASGVFTIPAGILTEGNTYDYQLSKNTGTIGAIAPLKELPTNWFTVGESRNPAGNDGLANGTISFTLGATDVSGLKFGINATCLVSASNPDSDGDGIADDCDLDDDNDGILDTAECSNTINDMFAVYGAGGLIDIAPSDFGLALGARNQNVTADLSSKFGYPANSGAVIISINNASVHPTSNAWWTKNGEQPSVWNVSGKMSAFVLMSQNPEYYGQDSKIIHIYDGATVIPITAPGLANQTAVPGTWSITETPFAKTLTNLRTEQLSPVSPPGGNWRYANMNFGAKTFGFSTTTKYADPTYAVLMYLECDTDHDGIPNRLDLDSDNDGCVDTLEGGANFSTSNLVNSSGTVTVGFGSTATNQNLGTTIDANGIPTVANGGQTVGESQNASVRDCPTITCTSESSMLNSSSVSATQSGGNGQQAFIIDNDVAQANYWQSSAAGQSLTIDYGQSYILNGMTYYPSTTGSKVLGYTIQTSTDNVTFTTAATGTFPNYGGYNLAEKGIPNTVRFTNPVNARYLRMIVADSGKRVAEIVPLVCGLTPIDMTCERVPLVSTGTNSTATGKKAVRNLDNNWTVTHFTGGTASPSTSTFNYSSIANAVFHPAIVVGRAVVTAGNPNQTWATSPFGNADWISATQNGFDVDSPNTGASTLPNTYFFKYKFNIDNAFLANNLKLRLDYYVDNQIVRVYINGINQNINTTDFLGYANGHEKSTFLKNNFQAGINEIVVQMYSEPHYAGLLVQGIESCYCVKDPIPGTPQGYTKVGITNQNKQDTWPNTIPNGHIALESRNDGFVITRVNHVSYVPAPLTDSIAEPKEGMVVYDIVDKCVKLFNGVNWTCIQRTCNDSN</sequence>
<comment type="caution">
    <text evidence="3">The sequence shown here is derived from an EMBL/GenBank/DDBJ whole genome shotgun (WGS) entry which is preliminary data.</text>
</comment>
<dbReference type="InterPro" id="IPR008979">
    <property type="entry name" value="Galactose-bd-like_sf"/>
</dbReference>
<accession>A0A4R8IBS8</accession>
<keyword evidence="4" id="KW-1185">Reference proteome</keyword>
<evidence type="ECO:0000259" key="2">
    <source>
        <dbReference type="PROSITE" id="PS50022"/>
    </source>
</evidence>
<dbReference type="SUPFAM" id="SSF103647">
    <property type="entry name" value="TSP type-3 repeat"/>
    <property type="match status" value="1"/>
</dbReference>
<dbReference type="OrthoDB" id="601690at2"/>
<dbReference type="Gene3D" id="2.60.120.260">
    <property type="entry name" value="Galactose-binding domain-like"/>
    <property type="match status" value="1"/>
</dbReference>
<evidence type="ECO:0000256" key="1">
    <source>
        <dbReference type="SAM" id="SignalP"/>
    </source>
</evidence>
<dbReference type="Pfam" id="PF00754">
    <property type="entry name" value="F5_F8_type_C"/>
    <property type="match status" value="1"/>
</dbReference>
<dbReference type="AlphaFoldDB" id="A0A4R8IBS8"/>
<organism evidence="3 4">
    <name type="scientific">Epilithonimonas xixisoli</name>
    <dbReference type="NCBI Taxonomy" id="1476462"/>
    <lineage>
        <taxon>Bacteria</taxon>
        <taxon>Pseudomonadati</taxon>
        <taxon>Bacteroidota</taxon>
        <taxon>Flavobacteriia</taxon>
        <taxon>Flavobacteriales</taxon>
        <taxon>Weeksellaceae</taxon>
        <taxon>Chryseobacterium group</taxon>
        <taxon>Epilithonimonas</taxon>
    </lineage>
</organism>
<dbReference type="SUPFAM" id="SSF49785">
    <property type="entry name" value="Galactose-binding domain-like"/>
    <property type="match status" value="1"/>
</dbReference>
<proteinExistence type="predicted"/>
<evidence type="ECO:0000313" key="4">
    <source>
        <dbReference type="Proteomes" id="UP000295313"/>
    </source>
</evidence>
<feature type="chain" id="PRO_5020673731" evidence="1">
    <location>
        <begin position="20"/>
        <end position="1193"/>
    </location>
</feature>
<dbReference type="Proteomes" id="UP000295313">
    <property type="component" value="Unassembled WGS sequence"/>
</dbReference>
<evidence type="ECO:0000313" key="3">
    <source>
        <dbReference type="EMBL" id="TDX84831.1"/>
    </source>
</evidence>